<feature type="region of interest" description="Disordered" evidence="1">
    <location>
        <begin position="263"/>
        <end position="325"/>
    </location>
</feature>
<dbReference type="RefSeq" id="XP_045359953.1">
    <property type="nucleotide sequence ID" value="XM_045503997.1"/>
</dbReference>
<organism evidence="2">
    <name type="scientific">Camelus bactrianus</name>
    <name type="common">Bactrian camel</name>
    <dbReference type="NCBI Taxonomy" id="9837"/>
    <lineage>
        <taxon>Eukaryota</taxon>
        <taxon>Metazoa</taxon>
        <taxon>Chordata</taxon>
        <taxon>Craniata</taxon>
        <taxon>Vertebrata</taxon>
        <taxon>Euteleostomi</taxon>
        <taxon>Mammalia</taxon>
        <taxon>Eutheria</taxon>
        <taxon>Laurasiatheria</taxon>
        <taxon>Artiodactyla</taxon>
        <taxon>Tylopoda</taxon>
        <taxon>Camelidae</taxon>
        <taxon>Camelus</taxon>
    </lineage>
</organism>
<name>A0A9W3H6D7_CAMBA</name>
<accession>A0A9W3H6D7</accession>
<feature type="region of interest" description="Disordered" evidence="1">
    <location>
        <begin position="39"/>
        <end position="158"/>
    </location>
</feature>
<feature type="compositionally biased region" description="Low complexity" evidence="1">
    <location>
        <begin position="115"/>
        <end position="134"/>
    </location>
</feature>
<reference evidence="2" key="1">
    <citation type="submission" date="2025-08" db="UniProtKB">
        <authorList>
            <consortium name="RefSeq"/>
        </authorList>
    </citation>
    <scope>IDENTIFICATION</scope>
    <source>
        <tissue evidence="2">Blood</tissue>
    </source>
</reference>
<gene>
    <name evidence="2" type="primary">LOC105078047</name>
</gene>
<proteinExistence type="predicted"/>
<protein>
    <submittedName>
        <fullName evidence="2">Uncharacterized protein LOC105078047</fullName>
    </submittedName>
</protein>
<sequence>MHENARAPANVVCHQQPGPLGSGSTKFGAIRQFFSKARAAAGRAPTDRLVRSAASPPSRVLPDGLRWTAAPGCPASSLAGRPAGQPARGKRCQRVSQRPLTDAPRGSQARGTLQAPRTSSCPARPRAPAGGRTRLQGRSCSHLASPAATPTQRGAAARSLPGAQADCFRRERKLNSFQITCCIGSALLPEQVSWELDLPSSEYRDKDGSSVKTCSIVMTGNPALDDIIQPLTQTNSEGEEETVNGKRQRAWTQSHLRTEARNVSGAYRPAETSNGKSHYPEGKSVHALRTGHVRTCLQARKRALTRTPTARHPDLGPPASRTVRK</sequence>
<evidence type="ECO:0000313" key="2">
    <source>
        <dbReference type="RefSeq" id="XP_045359953.1"/>
    </source>
</evidence>
<evidence type="ECO:0000256" key="1">
    <source>
        <dbReference type="SAM" id="MobiDB-lite"/>
    </source>
</evidence>
<dbReference type="AlphaFoldDB" id="A0A9W3H6D7"/>